<gene>
    <name evidence="2" type="ORF">N0F65_001027</name>
</gene>
<dbReference type="SUPFAM" id="SSF81901">
    <property type="entry name" value="HCP-like"/>
    <property type="match status" value="2"/>
</dbReference>
<dbReference type="Pfam" id="PF08238">
    <property type="entry name" value="Sel1"/>
    <property type="match status" value="7"/>
</dbReference>
<comment type="caution">
    <text evidence="2">The sequence shown here is derived from an EMBL/GenBank/DDBJ whole genome shotgun (WGS) entry which is preliminary data.</text>
</comment>
<dbReference type="InterPro" id="IPR006597">
    <property type="entry name" value="Sel1-like"/>
</dbReference>
<dbReference type="PANTHER" id="PTHR11102">
    <property type="entry name" value="SEL-1-LIKE PROTEIN"/>
    <property type="match status" value="1"/>
</dbReference>
<keyword evidence="3" id="KW-1185">Reference proteome</keyword>
<dbReference type="EMBL" id="DAKRPA010000102">
    <property type="protein sequence ID" value="DAZ98608.1"/>
    <property type="molecule type" value="Genomic_DNA"/>
</dbReference>
<sequence>MHSRAPSFPLGNDGSDVVLQPRQAFDEAQRLIKQNEMEPAMRLLASAANQDLADAQFLLGTLQHAAAKAEQDDDQQPEAWNMDAEEKRQQANRADDPKDLRTIRKRARKAYMAYVRAKRAAAKAKAAAQANNGLIQHASVQELDHAFGTTLKRFLDPSVPVQPLKASLTNENEDAALGLGDETTAVEWIRRAADNGHRGAQVQLGNFCLSQDPPLPRAAIEWYMRVSGPKAPEPHPDALYNLGLLYYEGVDDAEPPFQADPKASLPFFMKAAEIGDPSAQYFVGHLLHQGSEELGVPANFASARMMLESAANKGHTGAMYYLAQLYRSGDPDHGVAADRRLFVQYLDQAVAHGDADALFCMADIRFHGSDGFFRDLDDAKRLYLEAAAAGNADAFCCLGAMYYNGLGVEQDYRQAFTYYQEAADRHSMEAWKNLAEMYYLGRGVPKNPATAESILKMLRKVDSATATADNK</sequence>
<evidence type="ECO:0000313" key="3">
    <source>
        <dbReference type="Proteomes" id="UP001146120"/>
    </source>
</evidence>
<dbReference type="AlphaFoldDB" id="A0AAV2YZ14"/>
<dbReference type="InterPro" id="IPR050767">
    <property type="entry name" value="Sel1_AlgK"/>
</dbReference>
<proteinExistence type="inferred from homology"/>
<evidence type="ECO:0000256" key="1">
    <source>
        <dbReference type="ARBA" id="ARBA00038101"/>
    </source>
</evidence>
<reference evidence="2" key="1">
    <citation type="submission" date="2022-11" db="EMBL/GenBank/DDBJ databases">
        <authorList>
            <person name="Morgan W.R."/>
            <person name="Tartar A."/>
        </authorList>
    </citation>
    <scope>NUCLEOTIDE SEQUENCE</scope>
    <source>
        <strain evidence="2">ARSEF 373</strain>
    </source>
</reference>
<dbReference type="Proteomes" id="UP001146120">
    <property type="component" value="Unassembled WGS sequence"/>
</dbReference>
<dbReference type="Gene3D" id="1.25.40.10">
    <property type="entry name" value="Tetratricopeptide repeat domain"/>
    <property type="match status" value="2"/>
</dbReference>
<protein>
    <submittedName>
        <fullName evidence="2">Uncharacterized protein</fullName>
    </submittedName>
</protein>
<name>A0AAV2YZ14_9STRA</name>
<comment type="similarity">
    <text evidence="1">Belongs to the sel-1 family.</text>
</comment>
<reference evidence="2" key="2">
    <citation type="journal article" date="2023" name="Microbiol Resour">
        <title>Decontamination and Annotation of the Draft Genome Sequence of the Oomycete Lagenidium giganteum ARSEF 373.</title>
        <authorList>
            <person name="Morgan W.R."/>
            <person name="Tartar A."/>
        </authorList>
    </citation>
    <scope>NUCLEOTIDE SEQUENCE</scope>
    <source>
        <strain evidence="2">ARSEF 373</strain>
    </source>
</reference>
<organism evidence="2 3">
    <name type="scientific">Lagenidium giganteum</name>
    <dbReference type="NCBI Taxonomy" id="4803"/>
    <lineage>
        <taxon>Eukaryota</taxon>
        <taxon>Sar</taxon>
        <taxon>Stramenopiles</taxon>
        <taxon>Oomycota</taxon>
        <taxon>Peronosporomycetes</taxon>
        <taxon>Pythiales</taxon>
        <taxon>Pythiaceae</taxon>
    </lineage>
</organism>
<dbReference type="PANTHER" id="PTHR11102:SF147">
    <property type="entry name" value="SEL1L ADAPTOR SUBUNIT OF ERAD E3 UBIQUITIN LIGASE"/>
    <property type="match status" value="1"/>
</dbReference>
<evidence type="ECO:0000313" key="2">
    <source>
        <dbReference type="EMBL" id="DAZ98608.1"/>
    </source>
</evidence>
<accession>A0AAV2YZ14</accession>
<dbReference type="SMART" id="SM00671">
    <property type="entry name" value="SEL1"/>
    <property type="match status" value="6"/>
</dbReference>
<dbReference type="InterPro" id="IPR011990">
    <property type="entry name" value="TPR-like_helical_dom_sf"/>
</dbReference>